<proteinExistence type="predicted"/>
<organism evidence="1">
    <name type="scientific">marine sediment metagenome</name>
    <dbReference type="NCBI Taxonomy" id="412755"/>
    <lineage>
        <taxon>unclassified sequences</taxon>
        <taxon>metagenomes</taxon>
        <taxon>ecological metagenomes</taxon>
    </lineage>
</organism>
<name>A0A0F9QB09_9ZZZZ</name>
<accession>A0A0F9QB09</accession>
<gene>
    <name evidence="1" type="ORF">LCGC14_1116620</name>
</gene>
<evidence type="ECO:0000313" key="1">
    <source>
        <dbReference type="EMBL" id="KKN02553.1"/>
    </source>
</evidence>
<protein>
    <submittedName>
        <fullName evidence="1">Uncharacterized protein</fullName>
    </submittedName>
</protein>
<sequence>MPAWCRTCVEGDCLQHGVEVAQKHGLGGEMNDRLLTFPEWFKRNDKTPHYWFGASLWEYAHLQHQTQDAKTAAAIHEQYKPLMDAVERLRKANTKSRNHAGSLLDRYVPTGWQDDKLNMAESRQALDALIQLQQPPKVAAHLIQKEG</sequence>
<dbReference type="AlphaFoldDB" id="A0A0F9QB09"/>
<comment type="caution">
    <text evidence="1">The sequence shown here is derived from an EMBL/GenBank/DDBJ whole genome shotgun (WGS) entry which is preliminary data.</text>
</comment>
<dbReference type="EMBL" id="LAZR01005137">
    <property type="protein sequence ID" value="KKN02553.1"/>
    <property type="molecule type" value="Genomic_DNA"/>
</dbReference>
<reference evidence="1" key="1">
    <citation type="journal article" date="2015" name="Nature">
        <title>Complex archaea that bridge the gap between prokaryotes and eukaryotes.</title>
        <authorList>
            <person name="Spang A."/>
            <person name="Saw J.H."/>
            <person name="Jorgensen S.L."/>
            <person name="Zaremba-Niedzwiedzka K."/>
            <person name="Martijn J."/>
            <person name="Lind A.E."/>
            <person name="van Eijk R."/>
            <person name="Schleper C."/>
            <person name="Guy L."/>
            <person name="Ettema T.J."/>
        </authorList>
    </citation>
    <scope>NUCLEOTIDE SEQUENCE</scope>
</reference>